<dbReference type="Proteomes" id="UP000507222">
    <property type="component" value="Unassembled WGS sequence"/>
</dbReference>
<dbReference type="AlphaFoldDB" id="A0A6J5VC91"/>
<name>A0A6J5VC91_PRUAR</name>
<organism evidence="1 2">
    <name type="scientific">Prunus armeniaca</name>
    <name type="common">Apricot</name>
    <name type="synonym">Armeniaca vulgaris</name>
    <dbReference type="NCBI Taxonomy" id="36596"/>
    <lineage>
        <taxon>Eukaryota</taxon>
        <taxon>Viridiplantae</taxon>
        <taxon>Streptophyta</taxon>
        <taxon>Embryophyta</taxon>
        <taxon>Tracheophyta</taxon>
        <taxon>Spermatophyta</taxon>
        <taxon>Magnoliopsida</taxon>
        <taxon>eudicotyledons</taxon>
        <taxon>Gunneridae</taxon>
        <taxon>Pentapetalae</taxon>
        <taxon>rosids</taxon>
        <taxon>fabids</taxon>
        <taxon>Rosales</taxon>
        <taxon>Rosaceae</taxon>
        <taxon>Amygdaloideae</taxon>
        <taxon>Amygdaleae</taxon>
        <taxon>Prunus</taxon>
    </lineage>
</organism>
<accession>A0A6J5VC91</accession>
<proteinExistence type="predicted"/>
<dbReference type="EMBL" id="CAEKDK010000006">
    <property type="protein sequence ID" value="CAB4285743.1"/>
    <property type="molecule type" value="Genomic_DNA"/>
</dbReference>
<gene>
    <name evidence="1" type="ORF">CURHAP_LOCUS41613</name>
</gene>
<sequence length="68" mass="7975">MELDYRCPNDLENPSDIAKLKKRTSEERVYMFLIGLYHNLDQVCSRALAIVPLSYLNEAYVMVHREAQ</sequence>
<reference evidence="1 2" key="1">
    <citation type="submission" date="2020-05" db="EMBL/GenBank/DDBJ databases">
        <authorList>
            <person name="Campoy J."/>
            <person name="Schneeberger K."/>
            <person name="Spophaly S."/>
        </authorList>
    </citation>
    <scope>NUCLEOTIDE SEQUENCE [LARGE SCALE GENOMIC DNA]</scope>
    <source>
        <strain evidence="1">PruArmRojPasFocal</strain>
    </source>
</reference>
<evidence type="ECO:0000313" key="1">
    <source>
        <dbReference type="EMBL" id="CAB4285743.1"/>
    </source>
</evidence>
<protein>
    <submittedName>
        <fullName evidence="1">Uncharacterized protein</fullName>
    </submittedName>
</protein>
<evidence type="ECO:0000313" key="2">
    <source>
        <dbReference type="Proteomes" id="UP000507222"/>
    </source>
</evidence>